<dbReference type="AlphaFoldDB" id="A0A9P6DKN1"/>
<gene>
    <name evidence="2" type="ORF">BDN71DRAFT_1438142</name>
</gene>
<dbReference type="Pfam" id="PF00646">
    <property type="entry name" value="F-box"/>
    <property type="match status" value="1"/>
</dbReference>
<dbReference type="PROSITE" id="PS50181">
    <property type="entry name" value="FBOX"/>
    <property type="match status" value="1"/>
</dbReference>
<keyword evidence="3" id="KW-1185">Reference proteome</keyword>
<reference evidence="2" key="1">
    <citation type="submission" date="2020-11" db="EMBL/GenBank/DDBJ databases">
        <authorList>
            <consortium name="DOE Joint Genome Institute"/>
            <person name="Ahrendt S."/>
            <person name="Riley R."/>
            <person name="Andreopoulos W."/>
            <person name="Labutti K."/>
            <person name="Pangilinan J."/>
            <person name="Ruiz-Duenas F.J."/>
            <person name="Barrasa J.M."/>
            <person name="Sanchez-Garcia M."/>
            <person name="Camarero S."/>
            <person name="Miyauchi S."/>
            <person name="Serrano A."/>
            <person name="Linde D."/>
            <person name="Babiker R."/>
            <person name="Drula E."/>
            <person name="Ayuso-Fernandez I."/>
            <person name="Pacheco R."/>
            <person name="Padilla G."/>
            <person name="Ferreira P."/>
            <person name="Barriuso J."/>
            <person name="Kellner H."/>
            <person name="Castanera R."/>
            <person name="Alfaro M."/>
            <person name="Ramirez L."/>
            <person name="Pisabarro A.G."/>
            <person name="Kuo A."/>
            <person name="Tritt A."/>
            <person name="Lipzen A."/>
            <person name="He G."/>
            <person name="Yan M."/>
            <person name="Ng V."/>
            <person name="Cullen D."/>
            <person name="Martin F."/>
            <person name="Rosso M.-N."/>
            <person name="Henrissat B."/>
            <person name="Hibbett D."/>
            <person name="Martinez A.T."/>
            <person name="Grigoriev I.V."/>
        </authorList>
    </citation>
    <scope>NUCLEOTIDE SEQUENCE</scope>
    <source>
        <strain evidence="2">ATCC 90797</strain>
    </source>
</reference>
<dbReference type="SUPFAM" id="SSF81383">
    <property type="entry name" value="F-box domain"/>
    <property type="match status" value="1"/>
</dbReference>
<dbReference type="CDD" id="cd09917">
    <property type="entry name" value="F-box_SF"/>
    <property type="match status" value="1"/>
</dbReference>
<name>A0A9P6DKN1_PLEER</name>
<accession>A0A9P6DKN1</accession>
<evidence type="ECO:0000259" key="1">
    <source>
        <dbReference type="PROSITE" id="PS50181"/>
    </source>
</evidence>
<protein>
    <recommendedName>
        <fullName evidence="1">F-box domain-containing protein</fullName>
    </recommendedName>
</protein>
<organism evidence="2 3">
    <name type="scientific">Pleurotus eryngii</name>
    <name type="common">Boletus of the steppes</name>
    <dbReference type="NCBI Taxonomy" id="5323"/>
    <lineage>
        <taxon>Eukaryota</taxon>
        <taxon>Fungi</taxon>
        <taxon>Dikarya</taxon>
        <taxon>Basidiomycota</taxon>
        <taxon>Agaricomycotina</taxon>
        <taxon>Agaricomycetes</taxon>
        <taxon>Agaricomycetidae</taxon>
        <taxon>Agaricales</taxon>
        <taxon>Pleurotineae</taxon>
        <taxon>Pleurotaceae</taxon>
        <taxon>Pleurotus</taxon>
    </lineage>
</organism>
<feature type="domain" description="F-box" evidence="1">
    <location>
        <begin position="8"/>
        <end position="55"/>
    </location>
</feature>
<evidence type="ECO:0000313" key="3">
    <source>
        <dbReference type="Proteomes" id="UP000807025"/>
    </source>
</evidence>
<evidence type="ECO:0000313" key="2">
    <source>
        <dbReference type="EMBL" id="KAF9502509.1"/>
    </source>
</evidence>
<dbReference type="EMBL" id="MU154521">
    <property type="protein sequence ID" value="KAF9502509.1"/>
    <property type="molecule type" value="Genomic_DNA"/>
</dbReference>
<comment type="caution">
    <text evidence="2">The sequence shown here is derived from an EMBL/GenBank/DDBJ whole genome shotgun (WGS) entry which is preliminary data.</text>
</comment>
<dbReference type="OrthoDB" id="3174109at2759"/>
<dbReference type="InterPro" id="IPR001810">
    <property type="entry name" value="F-box_dom"/>
</dbReference>
<dbReference type="InterPro" id="IPR036047">
    <property type="entry name" value="F-box-like_dom_sf"/>
</dbReference>
<dbReference type="Proteomes" id="UP000807025">
    <property type="component" value="Unassembled WGS sequence"/>
</dbReference>
<sequence>MTTTDSSSSLVDIIPREVIESALSLLDWKSLIQCRQVCATFRALIDSSAQLQYNIELGIAHMEDGPPSCVESAARLKMLRLYQSNWANMRWQRDVRIPMEDGGLWELYGNVLAQKLADNSYKFICLRSCSREIKQREWTLGPVDVDARDFGLDESQDLFVPVAKLPSSNEPLSEPSAAATTEFQVHLKSLTTGKPHPLAPNSGVLAFTKVGRDLPVSLTIQISGTQLAILFHSLAEDAENELVIWNWHTGERQSLIGDSMRAFSFLGDHYVVMVLMQDDPVEEDVRPVMNVWDTHSAANGDAVRVDEANFTRSFRFPTLSNRAHLTEITIRSDPAPQWSPSSETQAPFYLARSAKLYVVTFWVIVGNNSRGISVFIPAATLLNRVTSADAATVVDWENWGPRGSLLLKSWIHPGSVWVCYVYGEKYVSFLPAGANSQSVIVFDFNEAAALRSGPMPEQPSVYKEKNIFEEQVVTNIPYRATLCRIQSGPAHGMCSEDAILLVDPGHRFYRVLSF</sequence>
<dbReference type="Gene3D" id="1.20.1280.50">
    <property type="match status" value="1"/>
</dbReference>
<proteinExistence type="predicted"/>